<protein>
    <submittedName>
        <fullName evidence="1">Uncharacterized protein</fullName>
    </submittedName>
</protein>
<sequence>MKLEKSNTHLHVKKSSNCVIIHKIQIREYINQGLGIAEVIEDTIYKFLNKLVPVKERYNNTIFCL</sequence>
<accession>A0A0F3MNX6</accession>
<dbReference type="STRING" id="1359168.OCHUTO_0068"/>
<evidence type="ECO:0000313" key="1">
    <source>
        <dbReference type="EMBL" id="KJV57483.1"/>
    </source>
</evidence>
<name>A0A0F3MNX6_9RICK</name>
<gene>
    <name evidence="1" type="ORF">OCHUTO_0068</name>
</gene>
<comment type="caution">
    <text evidence="1">The sequence shown here is derived from an EMBL/GenBank/DDBJ whole genome shotgun (WGS) entry which is preliminary data.</text>
</comment>
<organism evidence="1 2">
    <name type="scientific">Orientia chuto str. Dubai</name>
    <dbReference type="NCBI Taxonomy" id="1359168"/>
    <lineage>
        <taxon>Bacteria</taxon>
        <taxon>Pseudomonadati</taxon>
        <taxon>Pseudomonadota</taxon>
        <taxon>Alphaproteobacteria</taxon>
        <taxon>Rickettsiales</taxon>
        <taxon>Rickettsiaceae</taxon>
        <taxon>Rickettsieae</taxon>
        <taxon>Orientia</taxon>
    </lineage>
</organism>
<dbReference type="RefSeq" id="WP_045796894.1">
    <property type="nucleotide sequence ID" value="NZ_LANP01000001.1"/>
</dbReference>
<dbReference type="PATRIC" id="fig|1359168.3.peg.69"/>
<dbReference type="AlphaFoldDB" id="A0A0F3MNX6"/>
<reference evidence="1 2" key="1">
    <citation type="submission" date="2015-02" db="EMBL/GenBank/DDBJ databases">
        <title>Genome Sequencing of Rickettsiales.</title>
        <authorList>
            <person name="Daugherty S.C."/>
            <person name="Su Q."/>
            <person name="Abolude K."/>
            <person name="Beier-Sexton M."/>
            <person name="Carlyon J.A."/>
            <person name="Carter R."/>
            <person name="Day N.P."/>
            <person name="Dumler S.J."/>
            <person name="Dyachenko V."/>
            <person name="Godinez A."/>
            <person name="Kurtti T.J."/>
            <person name="Lichay M."/>
            <person name="Mullins K.E."/>
            <person name="Ott S."/>
            <person name="Pappas-Brown V."/>
            <person name="Paris D.H."/>
            <person name="Patel P."/>
            <person name="Richards A.L."/>
            <person name="Sadzewicz L."/>
            <person name="Sears K."/>
            <person name="Seidman D."/>
            <person name="Sengamalay N."/>
            <person name="Stenos J."/>
            <person name="Tallon L.J."/>
            <person name="Vincent G."/>
            <person name="Fraser C.M."/>
            <person name="Munderloh U."/>
            <person name="Dunning-Hotopp J.C."/>
        </authorList>
    </citation>
    <scope>NUCLEOTIDE SEQUENCE [LARGE SCALE GENOMIC DNA]</scope>
    <source>
        <strain evidence="1 2">Fuller</strain>
    </source>
</reference>
<proteinExistence type="predicted"/>
<dbReference type="Proteomes" id="UP000033616">
    <property type="component" value="Unassembled WGS sequence"/>
</dbReference>
<evidence type="ECO:0000313" key="2">
    <source>
        <dbReference type="Proteomes" id="UP000033616"/>
    </source>
</evidence>
<keyword evidence="2" id="KW-1185">Reference proteome</keyword>
<dbReference type="EMBL" id="LANP01000001">
    <property type="protein sequence ID" value="KJV57483.1"/>
    <property type="molecule type" value="Genomic_DNA"/>
</dbReference>